<organism evidence="4 5">
    <name type="scientific">Corynebacterium glucuronolyticum</name>
    <dbReference type="NCBI Taxonomy" id="39791"/>
    <lineage>
        <taxon>Bacteria</taxon>
        <taxon>Bacillati</taxon>
        <taxon>Actinomycetota</taxon>
        <taxon>Actinomycetes</taxon>
        <taxon>Mycobacteriales</taxon>
        <taxon>Corynebacteriaceae</taxon>
        <taxon>Corynebacterium</taxon>
    </lineage>
</organism>
<dbReference type="Proteomes" id="UP000596145">
    <property type="component" value="Chromosome"/>
</dbReference>
<dbReference type="InterPro" id="IPR000253">
    <property type="entry name" value="FHA_dom"/>
</dbReference>
<protein>
    <submittedName>
        <fullName evidence="4">FHA domain-containing protein</fullName>
    </submittedName>
</protein>
<dbReference type="GeneID" id="92758925"/>
<dbReference type="Pfam" id="PF00498">
    <property type="entry name" value="FHA"/>
    <property type="match status" value="1"/>
</dbReference>
<proteinExistence type="predicted"/>
<dbReference type="InterPro" id="IPR008984">
    <property type="entry name" value="SMAD_FHA_dom_sf"/>
</dbReference>
<evidence type="ECO:0000256" key="1">
    <source>
        <dbReference type="ARBA" id="ARBA00022553"/>
    </source>
</evidence>
<keyword evidence="1" id="KW-0597">Phosphoprotein</keyword>
<dbReference type="OrthoDB" id="277520at2"/>
<accession>A0A7T4EG28</accession>
<keyword evidence="2" id="KW-0472">Membrane</keyword>
<evidence type="ECO:0000313" key="5">
    <source>
        <dbReference type="Proteomes" id="UP000596145"/>
    </source>
</evidence>
<evidence type="ECO:0000313" key="4">
    <source>
        <dbReference type="EMBL" id="QQB46729.1"/>
    </source>
</evidence>
<dbReference type="AlphaFoldDB" id="A0A7T4EG28"/>
<feature type="transmembrane region" description="Helical" evidence="2">
    <location>
        <begin position="6"/>
        <end position="25"/>
    </location>
</feature>
<dbReference type="RefSeq" id="WP_084035967.1">
    <property type="nucleotide sequence ID" value="NZ_CP066007.1"/>
</dbReference>
<dbReference type="EMBL" id="CP066007">
    <property type="protein sequence ID" value="QQB46729.1"/>
    <property type="molecule type" value="Genomic_DNA"/>
</dbReference>
<dbReference type="Gene3D" id="2.60.200.20">
    <property type="match status" value="1"/>
</dbReference>
<name>A0A7T4EG28_9CORY</name>
<sequence>MEENILLAARIGVTVLLWLFVFLALRALKNDTRTQVAAAPARPRLGKKGTPTWVRAGNEQVNLSGLTEVTLGRSPSNTFPLIDDFASGTHARLTHRGNDWIIEDLDSRNGTFVNGYKIDQPETVDTTSEIKIGQTIVRLVP</sequence>
<keyword evidence="2" id="KW-0812">Transmembrane</keyword>
<keyword evidence="2" id="KW-1133">Transmembrane helix</keyword>
<dbReference type="PROSITE" id="PS50006">
    <property type="entry name" value="FHA_DOMAIN"/>
    <property type="match status" value="1"/>
</dbReference>
<evidence type="ECO:0000256" key="2">
    <source>
        <dbReference type="SAM" id="Phobius"/>
    </source>
</evidence>
<gene>
    <name evidence="4" type="ORF">I6I10_01955</name>
</gene>
<dbReference type="SUPFAM" id="SSF49879">
    <property type="entry name" value="SMAD/FHA domain"/>
    <property type="match status" value="1"/>
</dbReference>
<evidence type="ECO:0000259" key="3">
    <source>
        <dbReference type="PROSITE" id="PS50006"/>
    </source>
</evidence>
<feature type="domain" description="FHA" evidence="3">
    <location>
        <begin position="69"/>
        <end position="118"/>
    </location>
</feature>
<reference evidence="4 5" key="1">
    <citation type="submission" date="2020-12" db="EMBL/GenBank/DDBJ databases">
        <title>FDA dAtabase for Regulatory Grade micrObial Sequences (FDA-ARGOS): Supporting development and validation of Infectious Disease Dx tests.</title>
        <authorList>
            <person name="Sproer C."/>
            <person name="Gronow S."/>
            <person name="Severitt S."/>
            <person name="Schroder I."/>
            <person name="Tallon L."/>
            <person name="Sadzewicz L."/>
            <person name="Zhao X."/>
            <person name="Boylan J."/>
            <person name="Ott S."/>
            <person name="Bowen H."/>
            <person name="Vavikolanu K."/>
            <person name="Mehta A."/>
            <person name="Aluvathingal J."/>
            <person name="Nadendla S."/>
            <person name="Lowell S."/>
            <person name="Myers T."/>
            <person name="Yan Y."/>
            <person name="Sichtig H."/>
        </authorList>
    </citation>
    <scope>NUCLEOTIDE SEQUENCE [LARGE SCALE GENOMIC DNA]</scope>
    <source>
        <strain evidence="4 5">FDAARGOS_1053</strain>
    </source>
</reference>
<dbReference type="SMART" id="SM00240">
    <property type="entry name" value="FHA"/>
    <property type="match status" value="1"/>
</dbReference>